<sequence length="364" mass="41701">MGTSIKTHAFQILLLVWLSNILNFHLLSTSTPVPTDELNSSNDPSNPADESVEEWLSRSKVAIEKAELANPEPLCTDPFGLCTGDNVDSCYTVYKYLSMPEVHRGTTAYFLGTDVEPKDSPDRYYENWLLPNEASAEDEFLKWDREYKARAIVHENFARFKDEILADPTPTSYLKDCEAYESDHFFERDDCIKRAVSRYLDKMIVEGKVKSEDDPRRGFSWDWDRQAEDKWPPGYYIQSKWIEPKSVEEEGLPADQEMIEDIAEIYGELKKDGRVITHMFDTRPNSWYGVGGWMFPELVYCADGDHSCMRRDVWGYVKLATRRPGIMRNKKEEGTEEGGQNNKAKASASEDVGAGIAPNHDEEE</sequence>
<name>A0A3N4IPA9_ASCIM</name>
<dbReference type="AlphaFoldDB" id="A0A3N4IPA9"/>
<evidence type="ECO:0000256" key="1">
    <source>
        <dbReference type="SAM" id="MobiDB-lite"/>
    </source>
</evidence>
<proteinExistence type="predicted"/>
<gene>
    <name evidence="3" type="ORF">BJ508DRAFT_320135</name>
</gene>
<organism evidence="3 4">
    <name type="scientific">Ascobolus immersus RN42</name>
    <dbReference type="NCBI Taxonomy" id="1160509"/>
    <lineage>
        <taxon>Eukaryota</taxon>
        <taxon>Fungi</taxon>
        <taxon>Dikarya</taxon>
        <taxon>Ascomycota</taxon>
        <taxon>Pezizomycotina</taxon>
        <taxon>Pezizomycetes</taxon>
        <taxon>Pezizales</taxon>
        <taxon>Ascobolaceae</taxon>
        <taxon>Ascobolus</taxon>
    </lineage>
</organism>
<keyword evidence="2" id="KW-0732">Signal</keyword>
<dbReference type="Proteomes" id="UP000275078">
    <property type="component" value="Unassembled WGS sequence"/>
</dbReference>
<evidence type="ECO:0000313" key="3">
    <source>
        <dbReference type="EMBL" id="RPA88022.1"/>
    </source>
</evidence>
<protein>
    <submittedName>
        <fullName evidence="3">Uncharacterized protein</fullName>
    </submittedName>
</protein>
<feature type="region of interest" description="Disordered" evidence="1">
    <location>
        <begin position="327"/>
        <end position="364"/>
    </location>
</feature>
<keyword evidence="4" id="KW-1185">Reference proteome</keyword>
<reference evidence="3 4" key="1">
    <citation type="journal article" date="2018" name="Nat. Ecol. Evol.">
        <title>Pezizomycetes genomes reveal the molecular basis of ectomycorrhizal truffle lifestyle.</title>
        <authorList>
            <person name="Murat C."/>
            <person name="Payen T."/>
            <person name="Noel B."/>
            <person name="Kuo A."/>
            <person name="Morin E."/>
            <person name="Chen J."/>
            <person name="Kohler A."/>
            <person name="Krizsan K."/>
            <person name="Balestrini R."/>
            <person name="Da Silva C."/>
            <person name="Montanini B."/>
            <person name="Hainaut M."/>
            <person name="Levati E."/>
            <person name="Barry K.W."/>
            <person name="Belfiori B."/>
            <person name="Cichocki N."/>
            <person name="Clum A."/>
            <person name="Dockter R.B."/>
            <person name="Fauchery L."/>
            <person name="Guy J."/>
            <person name="Iotti M."/>
            <person name="Le Tacon F."/>
            <person name="Lindquist E.A."/>
            <person name="Lipzen A."/>
            <person name="Malagnac F."/>
            <person name="Mello A."/>
            <person name="Molinier V."/>
            <person name="Miyauchi S."/>
            <person name="Poulain J."/>
            <person name="Riccioni C."/>
            <person name="Rubini A."/>
            <person name="Sitrit Y."/>
            <person name="Splivallo R."/>
            <person name="Traeger S."/>
            <person name="Wang M."/>
            <person name="Zifcakova L."/>
            <person name="Wipf D."/>
            <person name="Zambonelli A."/>
            <person name="Paolocci F."/>
            <person name="Nowrousian M."/>
            <person name="Ottonello S."/>
            <person name="Baldrian P."/>
            <person name="Spatafora J.W."/>
            <person name="Henrissat B."/>
            <person name="Nagy L.G."/>
            <person name="Aury J.M."/>
            <person name="Wincker P."/>
            <person name="Grigoriev I.V."/>
            <person name="Bonfante P."/>
            <person name="Martin F.M."/>
        </authorList>
    </citation>
    <scope>NUCLEOTIDE SEQUENCE [LARGE SCALE GENOMIC DNA]</scope>
    <source>
        <strain evidence="3 4">RN42</strain>
    </source>
</reference>
<evidence type="ECO:0000313" key="4">
    <source>
        <dbReference type="Proteomes" id="UP000275078"/>
    </source>
</evidence>
<dbReference type="EMBL" id="ML119645">
    <property type="protein sequence ID" value="RPA88022.1"/>
    <property type="molecule type" value="Genomic_DNA"/>
</dbReference>
<feature type="signal peptide" evidence="2">
    <location>
        <begin position="1"/>
        <end position="29"/>
    </location>
</feature>
<evidence type="ECO:0000256" key="2">
    <source>
        <dbReference type="SAM" id="SignalP"/>
    </source>
</evidence>
<accession>A0A3N4IPA9</accession>
<feature type="chain" id="PRO_5018136249" evidence="2">
    <location>
        <begin position="30"/>
        <end position="364"/>
    </location>
</feature>